<keyword evidence="1" id="KW-1133">Transmembrane helix</keyword>
<evidence type="ECO:0000313" key="2">
    <source>
        <dbReference type="EMBL" id="SIT27130.1"/>
    </source>
</evidence>
<feature type="transmembrane region" description="Helical" evidence="1">
    <location>
        <begin position="57"/>
        <end position="77"/>
    </location>
</feature>
<dbReference type="EMBL" id="FTOR01000007">
    <property type="protein sequence ID" value="SIT27130.1"/>
    <property type="molecule type" value="Genomic_DNA"/>
</dbReference>
<protein>
    <submittedName>
        <fullName evidence="2">Uncharacterized membrane protein YoaK, UPF0700 family</fullName>
    </submittedName>
</protein>
<proteinExistence type="predicted"/>
<evidence type="ECO:0000313" key="3">
    <source>
        <dbReference type="Proteomes" id="UP000186917"/>
    </source>
</evidence>
<feature type="transmembrane region" description="Helical" evidence="1">
    <location>
        <begin position="182"/>
        <end position="203"/>
    </location>
</feature>
<dbReference type="Pfam" id="PF06912">
    <property type="entry name" value="DUF1275"/>
    <property type="match status" value="1"/>
</dbReference>
<keyword evidence="3" id="KW-1185">Reference proteome</keyword>
<dbReference type="KEGG" id="fln:FLA_2505"/>
<dbReference type="OrthoDB" id="5125627at2"/>
<feature type="transmembrane region" description="Helical" evidence="1">
    <location>
        <begin position="84"/>
        <end position="104"/>
    </location>
</feature>
<feature type="transmembrane region" description="Helical" evidence="1">
    <location>
        <begin position="116"/>
        <end position="138"/>
    </location>
</feature>
<evidence type="ECO:0000256" key="1">
    <source>
        <dbReference type="SAM" id="Phobius"/>
    </source>
</evidence>
<dbReference type="AlphaFoldDB" id="A0A173MG59"/>
<dbReference type="Proteomes" id="UP000186917">
    <property type="component" value="Unassembled WGS sequence"/>
</dbReference>
<keyword evidence="1" id="KW-0812">Transmembrane</keyword>
<sequence>MLQKRGINAVTFLLSCIAGYCDTVTFVKGDSIFSAHVTGNFITFAAQAIKGGSPASWIKLITFPVFVAAVIVGGWLIDKTQKKYHLLLLQSVLLMLSGAAAIFLPAITGPDDKWCIYTIVMTVVFAMGLQNAFGKLFAKETHGPTTMMTGNVTQASLDLGHLLRNGFRADVLSLQSLQKQSYTIGGFLCGCLFGALLAGYFGLGALLLPGVAMLICYLTTDASPAG</sequence>
<gene>
    <name evidence="2" type="ORF">SAMN05421788_107148</name>
</gene>
<dbReference type="PANTHER" id="PTHR37314">
    <property type="entry name" value="SLR0142 PROTEIN"/>
    <property type="match status" value="1"/>
</dbReference>
<accession>A0A173MG59</accession>
<keyword evidence="1" id="KW-0472">Membrane</keyword>
<dbReference type="Gene3D" id="1.20.1720.10">
    <property type="entry name" value="Multidrug resistance protein D"/>
    <property type="match status" value="1"/>
</dbReference>
<organism evidence="2 3">
    <name type="scientific">Filimonas lacunae</name>
    <dbReference type="NCBI Taxonomy" id="477680"/>
    <lineage>
        <taxon>Bacteria</taxon>
        <taxon>Pseudomonadati</taxon>
        <taxon>Bacteroidota</taxon>
        <taxon>Chitinophagia</taxon>
        <taxon>Chitinophagales</taxon>
        <taxon>Chitinophagaceae</taxon>
        <taxon>Filimonas</taxon>
    </lineage>
</organism>
<dbReference type="InterPro" id="IPR010699">
    <property type="entry name" value="DUF1275"/>
</dbReference>
<name>A0A173MG59_9BACT</name>
<reference evidence="3" key="1">
    <citation type="submission" date="2017-01" db="EMBL/GenBank/DDBJ databases">
        <authorList>
            <person name="Varghese N."/>
            <person name="Submissions S."/>
        </authorList>
    </citation>
    <scope>NUCLEOTIDE SEQUENCE [LARGE SCALE GENOMIC DNA]</scope>
    <source>
        <strain evidence="3">DSM 21054</strain>
    </source>
</reference>
<dbReference type="PANTHER" id="PTHR37314:SF5">
    <property type="entry name" value="SLR0142 PROTEIN"/>
    <property type="match status" value="1"/>
</dbReference>
<dbReference type="RefSeq" id="WP_076380742.1">
    <property type="nucleotide sequence ID" value="NZ_AP017422.1"/>
</dbReference>
<dbReference type="PROSITE" id="PS51257">
    <property type="entry name" value="PROKAR_LIPOPROTEIN"/>
    <property type="match status" value="1"/>
</dbReference>
<dbReference type="STRING" id="477680.SAMN05421788_107148"/>